<reference evidence="2 3" key="1">
    <citation type="submission" date="2022-03" db="EMBL/GenBank/DDBJ databases">
        <title>Streptomyces yunnanensis P86,complete genome.</title>
        <authorList>
            <person name="Chen S."/>
            <person name="Zhang Q."/>
        </authorList>
    </citation>
    <scope>NUCLEOTIDE SEQUENCE [LARGE SCALE GENOMIC DNA]</scope>
    <source>
        <strain evidence="2 3">P86</strain>
    </source>
</reference>
<organism evidence="2 3">
    <name type="scientific">Streptomyces yunnanensis</name>
    <dbReference type="NCBI Taxonomy" id="156453"/>
    <lineage>
        <taxon>Bacteria</taxon>
        <taxon>Bacillati</taxon>
        <taxon>Actinomycetota</taxon>
        <taxon>Actinomycetes</taxon>
        <taxon>Kitasatosporales</taxon>
        <taxon>Streptomycetaceae</taxon>
        <taxon>Streptomyces</taxon>
    </lineage>
</organism>
<evidence type="ECO:0000313" key="2">
    <source>
        <dbReference type="EMBL" id="WEB45711.1"/>
    </source>
</evidence>
<protein>
    <submittedName>
        <fullName evidence="2">Plasmid mobilization relaxosome protein MobC</fullName>
    </submittedName>
</protein>
<evidence type="ECO:0000313" key="3">
    <source>
        <dbReference type="Proteomes" id="UP001218629"/>
    </source>
</evidence>
<evidence type="ECO:0000256" key="1">
    <source>
        <dbReference type="SAM" id="MobiDB-lite"/>
    </source>
</evidence>
<gene>
    <name evidence="2" type="primary">mobC</name>
    <name evidence="2" type="ORF">MOV08_14935</name>
</gene>
<dbReference type="Proteomes" id="UP001218629">
    <property type="component" value="Chromosome"/>
</dbReference>
<name>A0ABY8ANH5_9ACTN</name>
<accession>A0ABY8ANH5</accession>
<proteinExistence type="predicted"/>
<feature type="compositionally biased region" description="Basic and acidic residues" evidence="1">
    <location>
        <begin position="7"/>
        <end position="20"/>
    </location>
</feature>
<dbReference type="EMBL" id="CP095749">
    <property type="protein sequence ID" value="WEB45711.1"/>
    <property type="molecule type" value="Genomic_DNA"/>
</dbReference>
<feature type="region of interest" description="Disordered" evidence="1">
    <location>
        <begin position="1"/>
        <end position="77"/>
    </location>
</feature>
<sequence>MAEEEEAGRQRAPEPGEGKAEPNAAPVADSTAPPTEPSADTAPPTEQPSWREPDAPKLPARMNRKRTTEKRDQDKTVRFTPTAVRIIDEEAARRDQTFAGFVGDAALAVALGHMTLTGSPEDDPVRPLVEAIEVHVTALNRVGNNLNQITMAINSRAVPDLAEAVLDRVGQAVERSYRLMDQLMEEGAAHGA</sequence>
<keyword evidence="3" id="KW-1185">Reference proteome</keyword>